<comment type="caution">
    <text evidence="1">The sequence shown here is derived from an EMBL/GenBank/DDBJ whole genome shotgun (WGS) entry which is preliminary data.</text>
</comment>
<evidence type="ECO:0000313" key="1">
    <source>
        <dbReference type="EMBL" id="KAJ9556916.1"/>
    </source>
</evidence>
<dbReference type="Gene3D" id="2.40.70.10">
    <property type="entry name" value="Acid Proteases"/>
    <property type="match status" value="1"/>
</dbReference>
<dbReference type="InterPro" id="IPR021109">
    <property type="entry name" value="Peptidase_aspartic_dom_sf"/>
</dbReference>
<organism evidence="1 2">
    <name type="scientific">Centaurea solstitialis</name>
    <name type="common">yellow star-thistle</name>
    <dbReference type="NCBI Taxonomy" id="347529"/>
    <lineage>
        <taxon>Eukaryota</taxon>
        <taxon>Viridiplantae</taxon>
        <taxon>Streptophyta</taxon>
        <taxon>Embryophyta</taxon>
        <taxon>Tracheophyta</taxon>
        <taxon>Spermatophyta</taxon>
        <taxon>Magnoliopsida</taxon>
        <taxon>eudicotyledons</taxon>
        <taxon>Gunneridae</taxon>
        <taxon>Pentapetalae</taxon>
        <taxon>asterids</taxon>
        <taxon>campanulids</taxon>
        <taxon>Asterales</taxon>
        <taxon>Asteraceae</taxon>
        <taxon>Carduoideae</taxon>
        <taxon>Cardueae</taxon>
        <taxon>Centaureinae</taxon>
        <taxon>Centaurea</taxon>
    </lineage>
</organism>
<evidence type="ECO:0000313" key="2">
    <source>
        <dbReference type="Proteomes" id="UP001172457"/>
    </source>
</evidence>
<dbReference type="Proteomes" id="UP001172457">
    <property type="component" value="Chromosome 3"/>
</dbReference>
<protein>
    <submittedName>
        <fullName evidence="1">Uncharacterized protein</fullName>
    </submittedName>
</protein>
<dbReference type="AlphaFoldDB" id="A0AA38TKB6"/>
<name>A0AA38TKB6_9ASTR</name>
<dbReference type="PANTHER" id="PTHR15503">
    <property type="entry name" value="LDOC1 RELATED"/>
    <property type="match status" value="1"/>
</dbReference>
<reference evidence="1" key="1">
    <citation type="submission" date="2023-03" db="EMBL/GenBank/DDBJ databases">
        <title>Chromosome-scale reference genome and RAD-based genetic map of yellow starthistle (Centaurea solstitialis) reveal putative structural variation and QTLs associated with invader traits.</title>
        <authorList>
            <person name="Reatini B."/>
            <person name="Cang F.A."/>
            <person name="Jiang Q."/>
            <person name="Mckibben M.T.W."/>
            <person name="Barker M.S."/>
            <person name="Rieseberg L.H."/>
            <person name="Dlugosch K.M."/>
        </authorList>
    </citation>
    <scope>NUCLEOTIDE SEQUENCE</scope>
    <source>
        <strain evidence="1">CAN-66</strain>
        <tissue evidence="1">Leaf</tissue>
    </source>
</reference>
<keyword evidence="2" id="KW-1185">Reference proteome</keyword>
<dbReference type="InterPro" id="IPR032567">
    <property type="entry name" value="RTL1-rel"/>
</dbReference>
<dbReference type="EMBL" id="JARYMX010000003">
    <property type="protein sequence ID" value="KAJ9556916.1"/>
    <property type="molecule type" value="Genomic_DNA"/>
</dbReference>
<dbReference type="PANTHER" id="PTHR15503:SF45">
    <property type="entry name" value="RNA-DIRECTED DNA POLYMERASE HOMOLOG"/>
    <property type="match status" value="1"/>
</dbReference>
<proteinExistence type="predicted"/>
<sequence>MERMGDFDGDNPSLTSLYKSQTQFYLGMGRNIAFLGLFEAGMISSYENLISLSVYALIDTWVMHSIVSDLLETQLKPYKQTIDSQCVISTPMGGTICVLNGFFFKLSDCSWEATLLPMHMSYLDLILGIDRLSHHGAKIECRAKQIVFGEFDKPETIFREEDDNTLASTLTRYTCRNTKYFLASLQNFQTEFTIILVLGASSISEAPNRTAPNEMKELITQLDDLLKKSFIRAPSL</sequence>
<accession>A0AA38TKB6</accession>
<dbReference type="Pfam" id="PF08284">
    <property type="entry name" value="RVP_2"/>
    <property type="match status" value="1"/>
</dbReference>
<gene>
    <name evidence="1" type="ORF">OSB04_011530</name>
</gene>